<dbReference type="InterPro" id="IPR013087">
    <property type="entry name" value="Znf_C2H2_type"/>
</dbReference>
<dbReference type="SMART" id="SM00349">
    <property type="entry name" value="KRAB"/>
    <property type="match status" value="1"/>
</dbReference>
<feature type="domain" description="KRAB" evidence="17">
    <location>
        <begin position="166"/>
        <end position="239"/>
    </location>
</feature>
<evidence type="ECO:0000256" key="10">
    <source>
        <dbReference type="ARBA" id="ARBA00023163"/>
    </source>
</evidence>
<dbReference type="InterPro" id="IPR003309">
    <property type="entry name" value="SCAN_dom"/>
</dbReference>
<evidence type="ECO:0000256" key="1">
    <source>
        <dbReference type="ARBA" id="ARBA00003767"/>
    </source>
</evidence>
<feature type="domain" description="C2H2-type" evidence="15">
    <location>
        <begin position="390"/>
        <end position="417"/>
    </location>
</feature>
<keyword evidence="6 13" id="KW-0863">Zinc-finger</keyword>
<dbReference type="InterPro" id="IPR036236">
    <property type="entry name" value="Znf_C2H2_sf"/>
</dbReference>
<name>A0A8D0LWV8_PIG</name>
<dbReference type="PROSITE" id="PS50805">
    <property type="entry name" value="KRAB"/>
    <property type="match status" value="1"/>
</dbReference>
<dbReference type="InterPro" id="IPR001909">
    <property type="entry name" value="KRAB"/>
</dbReference>
<dbReference type="Proteomes" id="UP000694722">
    <property type="component" value="Unplaced"/>
</dbReference>
<dbReference type="Pfam" id="PF01352">
    <property type="entry name" value="KRAB"/>
    <property type="match status" value="1"/>
</dbReference>
<dbReference type="PANTHER" id="PTHR24381:SF390">
    <property type="entry name" value="ZINC FINGER PROTEIN 37 HOMOLOG"/>
    <property type="match status" value="1"/>
</dbReference>
<evidence type="ECO:0000256" key="13">
    <source>
        <dbReference type="PROSITE-ProRule" id="PRU00042"/>
    </source>
</evidence>
<keyword evidence="8" id="KW-0805">Transcription regulation</keyword>
<proteinExistence type="inferred from homology"/>
<dbReference type="GO" id="GO:0006355">
    <property type="term" value="P:regulation of DNA-templated transcription"/>
    <property type="evidence" value="ECO:0007669"/>
    <property type="project" value="InterPro"/>
</dbReference>
<dbReference type="Pfam" id="PF02023">
    <property type="entry name" value="SCAN"/>
    <property type="match status" value="1"/>
</dbReference>
<evidence type="ECO:0000259" key="17">
    <source>
        <dbReference type="PROSITE" id="PS50805"/>
    </source>
</evidence>
<dbReference type="GO" id="GO:0008270">
    <property type="term" value="F:zinc ion binding"/>
    <property type="evidence" value="ECO:0007669"/>
    <property type="project" value="UniProtKB-KW"/>
</dbReference>
<dbReference type="Pfam" id="PF00096">
    <property type="entry name" value="zf-C2H2"/>
    <property type="match status" value="4"/>
</dbReference>
<dbReference type="SUPFAM" id="SSF57667">
    <property type="entry name" value="beta-beta-alpha zinc fingers"/>
    <property type="match status" value="2"/>
</dbReference>
<evidence type="ECO:0000256" key="2">
    <source>
        <dbReference type="ARBA" id="ARBA00004123"/>
    </source>
</evidence>
<dbReference type="Proteomes" id="UP000694571">
    <property type="component" value="Unplaced"/>
</dbReference>
<comment type="subcellular location">
    <subcellularLocation>
        <location evidence="2 14">Nucleus</location>
    </subcellularLocation>
</comment>
<reference evidence="18" key="1">
    <citation type="submission" date="2025-05" db="UniProtKB">
        <authorList>
            <consortium name="Ensembl"/>
        </authorList>
    </citation>
    <scope>IDENTIFICATION</scope>
</reference>
<keyword evidence="9" id="KW-0238">DNA-binding</keyword>
<dbReference type="SUPFAM" id="SSF47353">
    <property type="entry name" value="Retrovirus capsid dimerization domain-like"/>
    <property type="match status" value="1"/>
</dbReference>
<evidence type="ECO:0000313" key="19">
    <source>
        <dbReference type="Proteomes" id="UP000694571"/>
    </source>
</evidence>
<evidence type="ECO:0000256" key="8">
    <source>
        <dbReference type="ARBA" id="ARBA00023015"/>
    </source>
</evidence>
<evidence type="ECO:0000256" key="11">
    <source>
        <dbReference type="ARBA" id="ARBA00023242"/>
    </source>
</evidence>
<dbReference type="CDD" id="cd07936">
    <property type="entry name" value="SCAN"/>
    <property type="match status" value="1"/>
</dbReference>
<dbReference type="AlphaFoldDB" id="A0A8D0LWV8"/>
<organism evidence="18 19">
    <name type="scientific">Sus scrofa</name>
    <name type="common">Pig</name>
    <dbReference type="NCBI Taxonomy" id="9823"/>
    <lineage>
        <taxon>Eukaryota</taxon>
        <taxon>Metazoa</taxon>
        <taxon>Chordata</taxon>
        <taxon>Craniata</taxon>
        <taxon>Vertebrata</taxon>
        <taxon>Euteleostomi</taxon>
        <taxon>Mammalia</taxon>
        <taxon>Eutheria</taxon>
        <taxon>Laurasiatheria</taxon>
        <taxon>Artiodactyla</taxon>
        <taxon>Suina</taxon>
        <taxon>Suidae</taxon>
        <taxon>Sus</taxon>
    </lineage>
</organism>
<dbReference type="GO" id="GO:0005634">
    <property type="term" value="C:nucleus"/>
    <property type="evidence" value="ECO:0007669"/>
    <property type="project" value="UniProtKB-SubCell"/>
</dbReference>
<feature type="domain" description="SCAN box" evidence="16">
    <location>
        <begin position="48"/>
        <end position="126"/>
    </location>
</feature>
<dbReference type="PROSITE" id="PS50157">
    <property type="entry name" value="ZINC_FINGER_C2H2_2"/>
    <property type="match status" value="4"/>
</dbReference>
<evidence type="ECO:0000259" key="15">
    <source>
        <dbReference type="PROSITE" id="PS50157"/>
    </source>
</evidence>
<keyword evidence="4" id="KW-0479">Metal-binding</keyword>
<evidence type="ECO:0000256" key="4">
    <source>
        <dbReference type="ARBA" id="ARBA00022723"/>
    </source>
</evidence>
<evidence type="ECO:0000256" key="14">
    <source>
        <dbReference type="PROSITE-ProRule" id="PRU00187"/>
    </source>
</evidence>
<dbReference type="FunFam" id="1.10.4020.10:FF:000001">
    <property type="entry name" value="zinc finger protein 263 isoform X1"/>
    <property type="match status" value="1"/>
</dbReference>
<keyword evidence="11 14" id="KW-0539">Nucleus</keyword>
<dbReference type="FunFam" id="3.30.160.60:FF:000384">
    <property type="entry name" value="Zinc finger protein 550"/>
    <property type="match status" value="1"/>
</dbReference>
<dbReference type="PROSITE" id="PS00028">
    <property type="entry name" value="ZINC_FINGER_C2H2_1"/>
    <property type="match status" value="4"/>
</dbReference>
<dbReference type="GO" id="GO:0003677">
    <property type="term" value="F:DNA binding"/>
    <property type="evidence" value="ECO:0007669"/>
    <property type="project" value="UniProtKB-KW"/>
</dbReference>
<dbReference type="SMART" id="SM00431">
    <property type="entry name" value="SCAN"/>
    <property type="match status" value="1"/>
</dbReference>
<evidence type="ECO:0000256" key="12">
    <source>
        <dbReference type="ARBA" id="ARBA00067253"/>
    </source>
</evidence>
<feature type="domain" description="C2H2-type" evidence="15">
    <location>
        <begin position="502"/>
        <end position="525"/>
    </location>
</feature>
<protein>
    <recommendedName>
        <fullName evidence="12">Zinc finger protein 215</fullName>
    </recommendedName>
</protein>
<keyword evidence="10" id="KW-0804">Transcription</keyword>
<comment type="similarity">
    <text evidence="3">Belongs to the krueppel C2H2-type zinc-finger protein family.</text>
</comment>
<feature type="domain" description="C2H2-type" evidence="15">
    <location>
        <begin position="418"/>
        <end position="445"/>
    </location>
</feature>
<dbReference type="SMART" id="SM00355">
    <property type="entry name" value="ZnF_C2H2"/>
    <property type="match status" value="4"/>
</dbReference>
<evidence type="ECO:0000256" key="9">
    <source>
        <dbReference type="ARBA" id="ARBA00023125"/>
    </source>
</evidence>
<evidence type="ECO:0000256" key="5">
    <source>
        <dbReference type="ARBA" id="ARBA00022737"/>
    </source>
</evidence>
<dbReference type="Gene3D" id="6.10.140.140">
    <property type="match status" value="1"/>
</dbReference>
<dbReference type="Ensembl" id="ENSSSCT00050040413.1">
    <property type="protein sequence ID" value="ENSSSCP00050016710.1"/>
    <property type="gene ID" value="ENSSSCG00050030060.1"/>
</dbReference>
<comment type="function">
    <text evidence="1">May be involved in transcriptional regulation.</text>
</comment>
<dbReference type="GO" id="GO:0042802">
    <property type="term" value="F:identical protein binding"/>
    <property type="evidence" value="ECO:0007669"/>
    <property type="project" value="UniProtKB-ARBA"/>
</dbReference>
<dbReference type="Gene3D" id="1.10.4020.10">
    <property type="entry name" value="DNA breaking-rejoining enzymes"/>
    <property type="match status" value="1"/>
</dbReference>
<dbReference type="FunFam" id="3.30.160.60:FF:000496">
    <property type="entry name" value="Zinc finger with KRAB and SCAN domains 1"/>
    <property type="match status" value="2"/>
</dbReference>
<dbReference type="FunFam" id="3.30.160.60:FF:000690">
    <property type="entry name" value="Zinc finger protein 354C"/>
    <property type="match status" value="1"/>
</dbReference>
<sequence>MHPLTKLMAVLKPPNLAPHEESEVLRADVSWQQEPIPVMETDDSEASRQKFRHFRCLEVSGPYEALSQLWELCLRWLRPEIHTKKQILELLVLEQFLTVLPEEVRTWVNLQHPKNSREVVSLIGDVVDLLKDEGRSCTEPVLPPKGSIAQEALEADLPAGRGQEPVAFKEVVVEFSEEEWEQLGPAGRTLCRDVMLETYRNLSSLRKERLLSKPAEISELQSQTTACMMEPEVPRTAVLDRETISENQDLVPKQRISREESHCRVIKTRPTESGHPSLEAWKSDDGSYRNWERWTRNSSQEALIPEVVGTEKGDFEYSENKESFDVNSIIDTQQGIPMKKDSPKCDQLKTNIFNLDSVGEQQSEYKECGNALSLSTDTRHPKSHATGNSYECYQCGKSFSRSSSLVRHQIIHTGEKPYKCSECGKFFNRRTNLTKHQKIHTEAEAYRDNTRGKAFCKREDSSKTPGLRSADNLYECVNCGKSFTRSSSLIRHQMIHTGEKPFKCKECKKTFTRRSNLIKHQKLHT</sequence>
<dbReference type="PANTHER" id="PTHR24381">
    <property type="entry name" value="ZINC FINGER PROTEIN"/>
    <property type="match status" value="1"/>
</dbReference>
<evidence type="ECO:0000256" key="3">
    <source>
        <dbReference type="ARBA" id="ARBA00006991"/>
    </source>
</evidence>
<evidence type="ECO:0000256" key="6">
    <source>
        <dbReference type="ARBA" id="ARBA00022771"/>
    </source>
</evidence>
<evidence type="ECO:0000259" key="16">
    <source>
        <dbReference type="PROSITE" id="PS50804"/>
    </source>
</evidence>
<feature type="domain" description="C2H2-type" evidence="15">
    <location>
        <begin position="474"/>
        <end position="501"/>
    </location>
</feature>
<dbReference type="InterPro" id="IPR036051">
    <property type="entry name" value="KRAB_dom_sf"/>
</dbReference>
<evidence type="ECO:0000256" key="7">
    <source>
        <dbReference type="ARBA" id="ARBA00022833"/>
    </source>
</evidence>
<dbReference type="Ensembl" id="ENSSSCT00040051096.1">
    <property type="protein sequence ID" value="ENSSSCP00040021215.1"/>
    <property type="gene ID" value="ENSSSCG00040038203.1"/>
</dbReference>
<dbReference type="SUPFAM" id="SSF109640">
    <property type="entry name" value="KRAB domain (Kruppel-associated box)"/>
    <property type="match status" value="1"/>
</dbReference>
<dbReference type="PROSITE" id="PS50804">
    <property type="entry name" value="SCAN_BOX"/>
    <property type="match status" value="1"/>
</dbReference>
<dbReference type="Gene3D" id="3.30.160.60">
    <property type="entry name" value="Classic Zinc Finger"/>
    <property type="match status" value="4"/>
</dbReference>
<keyword evidence="5" id="KW-0677">Repeat</keyword>
<dbReference type="InterPro" id="IPR038269">
    <property type="entry name" value="SCAN_sf"/>
</dbReference>
<accession>A0A8D0LWV8</accession>
<evidence type="ECO:0000313" key="18">
    <source>
        <dbReference type="Ensembl" id="ENSSSCP00050016710.1"/>
    </source>
</evidence>
<keyword evidence="7" id="KW-0862">Zinc</keyword>